<name>A0A9W8JEP1_9AGAR</name>
<evidence type="ECO:0000256" key="2">
    <source>
        <dbReference type="SAM" id="MobiDB-lite"/>
    </source>
</evidence>
<dbReference type="AlphaFoldDB" id="A0A9W8JEP1"/>
<proteinExistence type="predicted"/>
<feature type="region of interest" description="Disordered" evidence="2">
    <location>
        <begin position="80"/>
        <end position="104"/>
    </location>
</feature>
<dbReference type="Pfam" id="PF09755">
    <property type="entry name" value="DUF2046"/>
    <property type="match status" value="1"/>
</dbReference>
<accession>A0A9W8JEP1</accession>
<evidence type="ECO:0000313" key="3">
    <source>
        <dbReference type="EMBL" id="KAJ2933212.1"/>
    </source>
</evidence>
<dbReference type="InterPro" id="IPR019152">
    <property type="entry name" value="DUF2046"/>
</dbReference>
<evidence type="ECO:0000313" key="4">
    <source>
        <dbReference type="Proteomes" id="UP001140091"/>
    </source>
</evidence>
<dbReference type="PANTHER" id="PTHR15276:SF0">
    <property type="entry name" value="COILED-COIL DOMAIN-CONTAINING PROTEIN 6"/>
    <property type="match status" value="1"/>
</dbReference>
<reference evidence="3" key="1">
    <citation type="submission" date="2022-06" db="EMBL/GenBank/DDBJ databases">
        <title>Genome Sequence of Candolleomyces eurysporus.</title>
        <authorList>
            <person name="Buettner E."/>
        </authorList>
    </citation>
    <scope>NUCLEOTIDE SEQUENCE</scope>
    <source>
        <strain evidence="3">VTCC 930004</strain>
    </source>
</reference>
<comment type="caution">
    <text evidence="3">The sequence shown here is derived from an EMBL/GenBank/DDBJ whole genome shotgun (WGS) entry which is preliminary data.</text>
</comment>
<dbReference type="PANTHER" id="PTHR15276">
    <property type="entry name" value="H4 D10S170 PROTEIN-RELATED"/>
    <property type="match status" value="1"/>
</dbReference>
<feature type="non-terminal residue" evidence="3">
    <location>
        <position position="269"/>
    </location>
</feature>
<organism evidence="3 4">
    <name type="scientific">Candolleomyces eurysporus</name>
    <dbReference type="NCBI Taxonomy" id="2828524"/>
    <lineage>
        <taxon>Eukaryota</taxon>
        <taxon>Fungi</taxon>
        <taxon>Dikarya</taxon>
        <taxon>Basidiomycota</taxon>
        <taxon>Agaricomycotina</taxon>
        <taxon>Agaricomycetes</taxon>
        <taxon>Agaricomycetidae</taxon>
        <taxon>Agaricales</taxon>
        <taxon>Agaricineae</taxon>
        <taxon>Psathyrellaceae</taxon>
        <taxon>Candolleomyces</taxon>
    </lineage>
</organism>
<keyword evidence="4" id="KW-1185">Reference proteome</keyword>
<feature type="coiled-coil region" evidence="1">
    <location>
        <begin position="122"/>
        <end position="149"/>
    </location>
</feature>
<evidence type="ECO:0000256" key="1">
    <source>
        <dbReference type="SAM" id="Coils"/>
    </source>
</evidence>
<dbReference type="EMBL" id="JANBPK010000749">
    <property type="protein sequence ID" value="KAJ2933212.1"/>
    <property type="molecule type" value="Genomic_DNA"/>
</dbReference>
<keyword evidence="1" id="KW-0175">Coiled coil</keyword>
<protein>
    <submittedName>
        <fullName evidence="3">Uncharacterized protein</fullName>
    </submittedName>
</protein>
<dbReference type="Proteomes" id="UP001140091">
    <property type="component" value="Unassembled WGS sequence"/>
</dbReference>
<gene>
    <name evidence="3" type="ORF">H1R20_g3919</name>
</gene>
<dbReference type="OrthoDB" id="78858at2759"/>
<sequence length="269" mass="31097">MSYSPPIRRLSNAGSSIRHQEELINAYEAEEERIINVLSRKLEQLRQEKIGLENVLEAESESHVNRLSRELSALRIAQQQFQQQTANGTTPSSNGSNGVFSVSPEINRNGFRSFEPSPEVMLETMQRENEQLRNRLSETERDFIRITRLNDIYREELIDHRRRAHKPHPIGFEHPAVTLTFLRIRHPVPVLAWHWSGELPERKHQHHEPALFGLVQPTKPDGRPTRERLDLPICTPAFPFFIFRLSEHLLPHPPGPVPVSHRAAESTQL</sequence>
<feature type="compositionally biased region" description="Low complexity" evidence="2">
    <location>
        <begin position="91"/>
        <end position="104"/>
    </location>
</feature>